<organism evidence="1 2">
    <name type="scientific">Dysosmobacter welbionis</name>
    <dbReference type="NCBI Taxonomy" id="2093857"/>
    <lineage>
        <taxon>Bacteria</taxon>
        <taxon>Bacillati</taxon>
        <taxon>Bacillota</taxon>
        <taxon>Clostridia</taxon>
        <taxon>Eubacteriales</taxon>
        <taxon>Oscillospiraceae</taxon>
        <taxon>Dysosmobacter</taxon>
    </lineage>
</organism>
<dbReference type="InterPro" id="IPR045441">
    <property type="entry name" value="DUF6506"/>
</dbReference>
<dbReference type="AlphaFoldDB" id="A0A4D7ANC6"/>
<evidence type="ECO:0000313" key="2">
    <source>
        <dbReference type="Proteomes" id="UP000298642"/>
    </source>
</evidence>
<keyword evidence="2" id="KW-1185">Reference proteome</keyword>
<dbReference type="Pfam" id="PF20116">
    <property type="entry name" value="DUF6506"/>
    <property type="match status" value="1"/>
</dbReference>
<dbReference type="EMBL" id="CP034413">
    <property type="protein sequence ID" value="QCI59058.1"/>
    <property type="molecule type" value="Genomic_DNA"/>
</dbReference>
<proteinExistence type="predicted"/>
<sequence length="100" mass="10243">MALQAAFLFLIGDADETTRTVVSTPSIHLNVVGCKTYAEAEAAAKELAAVGVTAMELCAGFGNEGIARIQRAVGPDVAVGAVKFDFHPGLGFKSGDALFG</sequence>
<reference evidence="2" key="1">
    <citation type="submission" date="2018-12" db="EMBL/GenBank/DDBJ databases">
        <title>Dusodibacter welbiota gen. nov., sp. nov., isolated from human faeces and emended description of the Oscillibacter genus.</title>
        <authorList>
            <person name="Le Roy T."/>
            <person name="Van der Smissen P."/>
            <person name="Delzenne N."/>
            <person name="Muccioli G."/>
            <person name="Collet J.F."/>
            <person name="Cani P.D."/>
        </authorList>
    </citation>
    <scope>NUCLEOTIDE SEQUENCE [LARGE SCALE GENOMIC DNA]</scope>
    <source>
        <strain evidence="2">J115</strain>
    </source>
</reference>
<dbReference type="Proteomes" id="UP000298642">
    <property type="component" value="Chromosome"/>
</dbReference>
<name>A0A4D7ANC6_9FIRM</name>
<gene>
    <name evidence="1" type="ORF">EIO64_07355</name>
</gene>
<accession>A0A4D7ANC6</accession>
<dbReference type="RefSeq" id="WP_136891081.1">
    <property type="nucleotide sequence ID" value="NZ_CP034413.3"/>
</dbReference>
<dbReference type="KEGG" id="obj:EIO64_07355"/>
<protein>
    <submittedName>
        <fullName evidence="1">Uncharacterized protein</fullName>
    </submittedName>
</protein>
<evidence type="ECO:0000313" key="1">
    <source>
        <dbReference type="EMBL" id="QCI59058.1"/>
    </source>
</evidence>